<gene>
    <name evidence="2" type="ORF">G5C66_08065</name>
</gene>
<evidence type="ECO:0000256" key="1">
    <source>
        <dbReference type="SAM" id="SignalP"/>
    </source>
</evidence>
<feature type="signal peptide" evidence="1">
    <location>
        <begin position="1"/>
        <end position="28"/>
    </location>
</feature>
<organism evidence="2 3">
    <name type="scientific">Nocardioides turkmenicus</name>
    <dbReference type="NCBI Taxonomy" id="2711220"/>
    <lineage>
        <taxon>Bacteria</taxon>
        <taxon>Bacillati</taxon>
        <taxon>Actinomycetota</taxon>
        <taxon>Actinomycetes</taxon>
        <taxon>Propionibacteriales</taxon>
        <taxon>Nocardioidaceae</taxon>
        <taxon>Nocardioides</taxon>
    </lineage>
</organism>
<feature type="chain" id="PRO_5026718249" description="WD40 repeat domain-containing protein" evidence="1">
    <location>
        <begin position="29"/>
        <end position="329"/>
    </location>
</feature>
<evidence type="ECO:0008006" key="4">
    <source>
        <dbReference type="Google" id="ProtNLM"/>
    </source>
</evidence>
<keyword evidence="3" id="KW-1185">Reference proteome</keyword>
<comment type="caution">
    <text evidence="2">The sequence shown here is derived from an EMBL/GenBank/DDBJ whole genome shotgun (WGS) entry which is preliminary data.</text>
</comment>
<accession>A0A6M1QYD2</accession>
<dbReference type="EMBL" id="JAALAA010000005">
    <property type="protein sequence ID" value="NGN92690.1"/>
    <property type="molecule type" value="Genomic_DNA"/>
</dbReference>
<keyword evidence="1" id="KW-0732">Signal</keyword>
<evidence type="ECO:0000313" key="3">
    <source>
        <dbReference type="Proteomes" id="UP000483261"/>
    </source>
</evidence>
<dbReference type="RefSeq" id="WP_165110435.1">
    <property type="nucleotide sequence ID" value="NZ_JAALAA010000005.1"/>
</dbReference>
<evidence type="ECO:0000313" key="2">
    <source>
        <dbReference type="EMBL" id="NGN92690.1"/>
    </source>
</evidence>
<protein>
    <recommendedName>
        <fullName evidence="4">WD40 repeat domain-containing protein</fullName>
    </recommendedName>
</protein>
<proteinExistence type="predicted"/>
<dbReference type="AlphaFoldDB" id="A0A6M1QYD2"/>
<dbReference type="Proteomes" id="UP000483261">
    <property type="component" value="Unassembled WGS sequence"/>
</dbReference>
<sequence length="329" mass="35561">MKTTLIRVLAGITLAATALSLPTSPASAATDVDVRPGSLPTGDRPAIPYLHHPSDDSWSVVDPKTGMKTPFTIGEADSVTLVGRSGSGFLLRIHYRTDRLIRAELDKPQRTIIDGIHYQSLTKMSADSRYLLTTAFVSNGTQVQVRNAVTGAIVARHTFRNTTEPNPIDVSGTRVLIGGFAPARTMVWNWSTGTIRTIASRAAYTGAFSTDRVATYTRKPFEDGACTVVSSVSQPGTTLWRSCTEAVGAFSPDGARIVTEAIGWVDGATVVRRRSVRGTLLANYRNPNGVWVHGWESSTRVLLESAPYAGSSWLVRCEGTACERAWQAY</sequence>
<name>A0A6M1QYD2_9ACTN</name>
<reference evidence="2 3" key="1">
    <citation type="submission" date="2020-02" db="EMBL/GenBank/DDBJ databases">
        <title>Whole-genome analyses of novel actinobacteria.</title>
        <authorList>
            <person name="Sahin N."/>
        </authorList>
    </citation>
    <scope>NUCLEOTIDE SEQUENCE [LARGE SCALE GENOMIC DNA]</scope>
    <source>
        <strain evidence="2 3">KC13</strain>
    </source>
</reference>
<dbReference type="SUPFAM" id="SSF63829">
    <property type="entry name" value="Calcium-dependent phosphotriesterase"/>
    <property type="match status" value="1"/>
</dbReference>